<comment type="function">
    <text evidence="12">Decarboxylates ethylmalonyl-CoA, a potentially toxic metabolite, to form butyryl-CoA, suggesting it might be involved in metabolite proofreading. Acts preferentially on (S)-ethylmalonyl-CoA but also has some activity on the (R)-isomer. Also has methylmalonyl-CoA decarboxylase activity at lower level.</text>
</comment>
<dbReference type="EC" id="4.1.1.94" evidence="7"/>
<proteinExistence type="inferred from homology"/>
<keyword evidence="3" id="KW-0963">Cytoplasm</keyword>
<comment type="subcellular location">
    <subcellularLocation>
        <location evidence="1">Cytoplasm</location>
        <location evidence="1">Cytosol</location>
    </subcellularLocation>
</comment>
<accession>A0A8J5JF78</accession>
<dbReference type="CDD" id="cd06558">
    <property type="entry name" value="crotonase-like"/>
    <property type="match status" value="1"/>
</dbReference>
<dbReference type="EMBL" id="JAENGY010000070">
    <property type="protein sequence ID" value="KAG6975261.1"/>
    <property type="molecule type" value="Genomic_DNA"/>
</dbReference>
<evidence type="ECO:0000256" key="2">
    <source>
        <dbReference type="ARBA" id="ARBA00005254"/>
    </source>
</evidence>
<keyword evidence="16" id="KW-1185">Reference proteome</keyword>
<evidence type="ECO:0000256" key="14">
    <source>
        <dbReference type="SAM" id="Phobius"/>
    </source>
</evidence>
<keyword evidence="14" id="KW-0472">Membrane</keyword>
<comment type="catalytic activity">
    <reaction evidence="6">
        <text>(2R)-ethylmalonyl-CoA + H(+) = butanoyl-CoA + CO2</text>
        <dbReference type="Rhea" id="RHEA:59540"/>
        <dbReference type="ChEBI" id="CHEBI:15378"/>
        <dbReference type="ChEBI" id="CHEBI:16526"/>
        <dbReference type="ChEBI" id="CHEBI:57371"/>
        <dbReference type="ChEBI" id="CHEBI:85316"/>
        <dbReference type="EC" id="4.1.1.94"/>
    </reaction>
    <physiologicalReaction direction="left-to-right" evidence="6">
        <dbReference type="Rhea" id="RHEA:59541"/>
    </physiologicalReaction>
</comment>
<dbReference type="InterPro" id="IPR018376">
    <property type="entry name" value="Enoyl-CoA_hyd/isom_CS"/>
</dbReference>
<evidence type="ECO:0000256" key="5">
    <source>
        <dbReference type="ARBA" id="ARBA00036343"/>
    </source>
</evidence>
<dbReference type="Pfam" id="PF00378">
    <property type="entry name" value="ECH_1"/>
    <property type="match status" value="1"/>
</dbReference>
<keyword evidence="4" id="KW-0456">Lyase</keyword>
<dbReference type="PANTHER" id="PTHR11941:SF27">
    <property type="entry name" value="ETHYLMALONYL-COA DECARBOXYLASE"/>
    <property type="match status" value="1"/>
</dbReference>
<dbReference type="AlphaFoldDB" id="A0A8J5JF78"/>
<evidence type="ECO:0000256" key="1">
    <source>
        <dbReference type="ARBA" id="ARBA00004514"/>
    </source>
</evidence>
<evidence type="ECO:0000256" key="13">
    <source>
        <dbReference type="RuleBase" id="RU003707"/>
    </source>
</evidence>
<organism evidence="15 16">
    <name type="scientific">Phytophthora aleatoria</name>
    <dbReference type="NCBI Taxonomy" id="2496075"/>
    <lineage>
        <taxon>Eukaryota</taxon>
        <taxon>Sar</taxon>
        <taxon>Stramenopiles</taxon>
        <taxon>Oomycota</taxon>
        <taxon>Peronosporomycetes</taxon>
        <taxon>Peronosporales</taxon>
        <taxon>Peronosporaceae</taxon>
        <taxon>Phytophthora</taxon>
    </lineage>
</organism>
<dbReference type="PANTHER" id="PTHR11941">
    <property type="entry name" value="ENOYL-COA HYDRATASE-RELATED"/>
    <property type="match status" value="1"/>
</dbReference>
<comment type="similarity">
    <text evidence="2 13">Belongs to the enoyl-CoA hydratase/isomerase family.</text>
</comment>
<name>A0A8J5JF78_9STRA</name>
<evidence type="ECO:0000256" key="7">
    <source>
        <dbReference type="ARBA" id="ARBA00038883"/>
    </source>
</evidence>
<dbReference type="PROSITE" id="PS00166">
    <property type="entry name" value="ENOYL_COA_HYDRATASE"/>
    <property type="match status" value="1"/>
</dbReference>
<protein>
    <recommendedName>
        <fullName evidence="8">Ethylmalonyl-CoA decarboxylase</fullName>
        <ecNumber evidence="7">4.1.1.94</ecNumber>
    </recommendedName>
    <alternativeName>
        <fullName evidence="10">Enoyl-CoA hydratase domain-containing protein 1</fullName>
    </alternativeName>
    <alternativeName>
        <fullName evidence="9">Methylmalonyl-CoA decarboxylase</fullName>
    </alternativeName>
</protein>
<feature type="transmembrane region" description="Helical" evidence="14">
    <location>
        <begin position="161"/>
        <end position="183"/>
    </location>
</feature>
<dbReference type="FunFam" id="3.90.226.10:FF:000109">
    <property type="entry name" value="Enoyl-CoA hydratase, putative"/>
    <property type="match status" value="1"/>
</dbReference>
<sequence>MERQQDNSVVGYVDESCHDGRAEGLDELFDGEPYMAYDYYNDDDCSDYENSASYRATGDCETLYDNYSPFRSATISISNGTLVWTRNTGNASTALNCPGRSGNDYYEFDVAISDISDTGNACKNFDEILGGFIFYNTSVDLAASSSSSSPTSNDSTLSTGAIAGVAVGAAVVIAVIIALVCCIRGRRNKGGHPNTPLLQDPFILMLRVAGCRYAPAKSRSAFSTGSTLKALTPPQSRGLFSFINNADQDGDALVALSRETLRELGKHDDHVALRLPFSPSLTGDKSALPVHSTQLPLGLETLQNTAVLEIHNPSSRNALSGKMMAQLADIVTLLEDPTVNDKLNTVVLRGTGGWFCAGADLRVAHQKLNSREAGAAMGALMVDSLTRFRRLPLVSIAVIEGGAFGGGAELATACDFRIIEGNAVIQFVQSRMGVVPGWGGGARLYKIVGRQNALRLLCTAAKISPDRAFQLKLVDEIFKATTEDASNTAITSFVEPFDAIVPAVSHGAKRVINNADDVSLDDVLKYELDVFKTLWGGPANLEALKKALEKKK</sequence>
<comment type="catalytic activity">
    <reaction evidence="5">
        <text>(2S)-ethylmalonyl-CoA + H(+) = butanoyl-CoA + CO2</text>
        <dbReference type="Rhea" id="RHEA:32131"/>
        <dbReference type="ChEBI" id="CHEBI:15378"/>
        <dbReference type="ChEBI" id="CHEBI:16526"/>
        <dbReference type="ChEBI" id="CHEBI:57371"/>
        <dbReference type="ChEBI" id="CHEBI:60909"/>
        <dbReference type="EC" id="4.1.1.94"/>
    </reaction>
    <physiologicalReaction direction="left-to-right" evidence="5">
        <dbReference type="Rhea" id="RHEA:32132"/>
    </physiologicalReaction>
</comment>
<evidence type="ECO:0000256" key="6">
    <source>
        <dbReference type="ARBA" id="ARBA00036541"/>
    </source>
</evidence>
<evidence type="ECO:0000256" key="4">
    <source>
        <dbReference type="ARBA" id="ARBA00023239"/>
    </source>
</evidence>
<dbReference type="GO" id="GO:0006635">
    <property type="term" value="P:fatty acid beta-oxidation"/>
    <property type="evidence" value="ECO:0007669"/>
    <property type="project" value="TreeGrafter"/>
</dbReference>
<keyword evidence="14" id="KW-0812">Transmembrane</keyword>
<dbReference type="InterPro" id="IPR001753">
    <property type="entry name" value="Enoyl-CoA_hydra/iso"/>
</dbReference>
<evidence type="ECO:0000256" key="9">
    <source>
        <dbReference type="ARBA" id="ARBA00042052"/>
    </source>
</evidence>
<comment type="caution">
    <text evidence="15">The sequence shown here is derived from an EMBL/GenBank/DDBJ whole genome shotgun (WGS) entry which is preliminary data.</text>
</comment>
<keyword evidence="14" id="KW-1133">Transmembrane helix</keyword>
<gene>
    <name evidence="15" type="ORF">JG688_00002560</name>
</gene>
<dbReference type="GO" id="GO:0004492">
    <property type="term" value="F:methyl/ethyl malonyl-CoA decarboxylase activity"/>
    <property type="evidence" value="ECO:0007669"/>
    <property type="project" value="UniProtKB-EC"/>
</dbReference>
<evidence type="ECO:0000256" key="12">
    <source>
        <dbReference type="ARBA" id="ARBA00056546"/>
    </source>
</evidence>
<evidence type="ECO:0000313" key="16">
    <source>
        <dbReference type="Proteomes" id="UP000709295"/>
    </source>
</evidence>
<reference evidence="15" key="1">
    <citation type="submission" date="2021-01" db="EMBL/GenBank/DDBJ databases">
        <title>Phytophthora aleatoria, a newly-described species from Pinus radiata is distinct from Phytophthora cactorum isolates based on comparative genomics.</title>
        <authorList>
            <person name="Mcdougal R."/>
            <person name="Panda P."/>
            <person name="Williams N."/>
            <person name="Studholme D.J."/>
        </authorList>
    </citation>
    <scope>NUCLEOTIDE SEQUENCE</scope>
    <source>
        <strain evidence="15">NZFS 4037</strain>
    </source>
</reference>
<dbReference type="GO" id="GO:0005829">
    <property type="term" value="C:cytosol"/>
    <property type="evidence" value="ECO:0007669"/>
    <property type="project" value="UniProtKB-SubCell"/>
</dbReference>
<evidence type="ECO:0000256" key="11">
    <source>
        <dbReference type="ARBA" id="ARBA00047446"/>
    </source>
</evidence>
<evidence type="ECO:0000313" key="15">
    <source>
        <dbReference type="EMBL" id="KAG6975261.1"/>
    </source>
</evidence>
<evidence type="ECO:0000256" key="8">
    <source>
        <dbReference type="ARBA" id="ARBA00039903"/>
    </source>
</evidence>
<comment type="catalytic activity">
    <reaction evidence="11">
        <text>(S)-methylmalonyl-CoA + H(+) = propanoyl-CoA + CO2</text>
        <dbReference type="Rhea" id="RHEA:61340"/>
        <dbReference type="ChEBI" id="CHEBI:15378"/>
        <dbReference type="ChEBI" id="CHEBI:16526"/>
        <dbReference type="ChEBI" id="CHEBI:57327"/>
        <dbReference type="ChEBI" id="CHEBI:57392"/>
        <dbReference type="EC" id="4.1.1.94"/>
    </reaction>
    <physiologicalReaction direction="left-to-right" evidence="11">
        <dbReference type="Rhea" id="RHEA:61341"/>
    </physiologicalReaction>
</comment>
<evidence type="ECO:0000256" key="3">
    <source>
        <dbReference type="ARBA" id="ARBA00022490"/>
    </source>
</evidence>
<dbReference type="Proteomes" id="UP000709295">
    <property type="component" value="Unassembled WGS sequence"/>
</dbReference>
<evidence type="ECO:0000256" key="10">
    <source>
        <dbReference type="ARBA" id="ARBA00042182"/>
    </source>
</evidence>